<sequence>MGDTKLHALIALVVLALWRTRSQCSHLDGYVFMIFGSVPVALELFRITSKVLRHGYGSHTRKWFHFIALAAFLIVLLTVAAVTLIGVYLDVNSNRYGSYSLGYSAWISIGASVVCLGVIGLAFALSRKDGCC</sequence>
<dbReference type="OrthoDB" id="5829653at2759"/>
<evidence type="ECO:0000256" key="2">
    <source>
        <dbReference type="SAM" id="SignalP"/>
    </source>
</evidence>
<proteinExistence type="predicted"/>
<feature type="transmembrane region" description="Helical" evidence="1">
    <location>
        <begin position="64"/>
        <end position="89"/>
    </location>
</feature>
<dbReference type="InterPro" id="IPR009545">
    <property type="entry name" value="Claudin-like"/>
</dbReference>
<evidence type="ECO:0008006" key="5">
    <source>
        <dbReference type="Google" id="ProtNLM"/>
    </source>
</evidence>
<feature type="signal peptide" evidence="2">
    <location>
        <begin position="1"/>
        <end position="24"/>
    </location>
</feature>
<evidence type="ECO:0000313" key="3">
    <source>
        <dbReference type="EMBL" id="PIC29004.1"/>
    </source>
</evidence>
<name>A0A2G5TNX9_9PELO</name>
<keyword evidence="1" id="KW-0472">Membrane</keyword>
<keyword evidence="2" id="KW-0732">Signal</keyword>
<dbReference type="PANTHER" id="PTHR34151">
    <property type="entry name" value="PROTEIN CBG24195"/>
    <property type="match status" value="1"/>
</dbReference>
<dbReference type="PANTHER" id="PTHR34151:SF1">
    <property type="entry name" value="CASP-LIKE PROTEIN-RELATED"/>
    <property type="match status" value="1"/>
</dbReference>
<keyword evidence="1" id="KW-1133">Transmembrane helix</keyword>
<keyword evidence="1" id="KW-0812">Transmembrane</keyword>
<keyword evidence="4" id="KW-1185">Reference proteome</keyword>
<reference evidence="4" key="1">
    <citation type="submission" date="2017-10" db="EMBL/GenBank/DDBJ databases">
        <title>Rapid genome shrinkage in a self-fertile nematode reveals novel sperm competition proteins.</title>
        <authorList>
            <person name="Yin D."/>
            <person name="Schwarz E.M."/>
            <person name="Thomas C.G."/>
            <person name="Felde R.L."/>
            <person name="Korf I.F."/>
            <person name="Cutter A.D."/>
            <person name="Schartner C.M."/>
            <person name="Ralston E.J."/>
            <person name="Meyer B.J."/>
            <person name="Haag E.S."/>
        </authorList>
    </citation>
    <scope>NUCLEOTIDE SEQUENCE [LARGE SCALE GENOMIC DNA]</scope>
    <source>
        <strain evidence="4">JU1422</strain>
    </source>
</reference>
<dbReference type="AlphaFoldDB" id="A0A2G5TNX9"/>
<comment type="caution">
    <text evidence="3">The sequence shown here is derived from an EMBL/GenBank/DDBJ whole genome shotgun (WGS) entry which is preliminary data.</text>
</comment>
<feature type="transmembrane region" description="Helical" evidence="1">
    <location>
        <begin position="101"/>
        <end position="125"/>
    </location>
</feature>
<protein>
    <recommendedName>
        <fullName evidence="5">Cytochrome b561 domain-containing protein</fullName>
    </recommendedName>
</protein>
<evidence type="ECO:0000256" key="1">
    <source>
        <dbReference type="SAM" id="Phobius"/>
    </source>
</evidence>
<accession>A0A2G5TNX9</accession>
<dbReference type="Pfam" id="PF06653">
    <property type="entry name" value="Claudin_3"/>
    <property type="match status" value="1"/>
</dbReference>
<organism evidence="3 4">
    <name type="scientific">Caenorhabditis nigoni</name>
    <dbReference type="NCBI Taxonomy" id="1611254"/>
    <lineage>
        <taxon>Eukaryota</taxon>
        <taxon>Metazoa</taxon>
        <taxon>Ecdysozoa</taxon>
        <taxon>Nematoda</taxon>
        <taxon>Chromadorea</taxon>
        <taxon>Rhabditida</taxon>
        <taxon>Rhabditina</taxon>
        <taxon>Rhabditomorpha</taxon>
        <taxon>Rhabditoidea</taxon>
        <taxon>Rhabditidae</taxon>
        <taxon>Peloderinae</taxon>
        <taxon>Caenorhabditis</taxon>
    </lineage>
</organism>
<evidence type="ECO:0000313" key="4">
    <source>
        <dbReference type="Proteomes" id="UP000230233"/>
    </source>
</evidence>
<gene>
    <name evidence="3" type="primary">Cnig_chr_V.g20737</name>
    <name evidence="3" type="ORF">B9Z55_020737</name>
</gene>
<feature type="transmembrane region" description="Helical" evidence="1">
    <location>
        <begin position="32"/>
        <end position="52"/>
    </location>
</feature>
<dbReference type="Proteomes" id="UP000230233">
    <property type="component" value="Chromosome V"/>
</dbReference>
<feature type="chain" id="PRO_5013579619" description="Cytochrome b561 domain-containing protein" evidence="2">
    <location>
        <begin position="25"/>
        <end position="132"/>
    </location>
</feature>
<dbReference type="EMBL" id="PDUG01000005">
    <property type="protein sequence ID" value="PIC29004.1"/>
    <property type="molecule type" value="Genomic_DNA"/>
</dbReference>